<sequence length="370" mass="39547">MKNISLIALCLLAWPALAQERPAGITAQTVFPAFDASAPACTPPPGLNKALGFAKDNDRDFMDGVDFGLRKAASDRGLDYRVDVANNDAAKNAEHVRAFRTANFGAVVAAPVDSPSLAGSLQEQMWAGGYVSSIVAPPATSLLNAPQYLTGKTLADEAAAYIRAHFKKASVVLLTHDSLEFVAPRFTAMRDVLETMPEVTIVADISPLTVDMEGGFATMKTILQAHPNVDVVLGADTVVLGALSALRAEGKARPDQFLGGIDGEPGAVGEIEKDGSPYKVSVSLASPIFGYAMGQHAADWLEGKSVPQAMDVLPVALTKDNLGSYRADLSDPGAVYKDEKRRDAYLKFYGNICYDTRDRYVNFPWSSETK</sequence>
<comment type="subcellular location">
    <subcellularLocation>
        <location evidence="1">Cell envelope</location>
    </subcellularLocation>
</comment>
<evidence type="ECO:0000256" key="1">
    <source>
        <dbReference type="ARBA" id="ARBA00004196"/>
    </source>
</evidence>
<name>A0A6S6QJP2_9HYPH</name>
<evidence type="ECO:0000313" key="6">
    <source>
        <dbReference type="EMBL" id="BCJ90524.1"/>
    </source>
</evidence>
<evidence type="ECO:0000256" key="3">
    <source>
        <dbReference type="ARBA" id="ARBA00022729"/>
    </source>
</evidence>
<dbReference type="KEGG" id="tso:IZ6_12590"/>
<dbReference type="Gene3D" id="3.40.50.2300">
    <property type="match status" value="2"/>
</dbReference>
<evidence type="ECO:0000256" key="4">
    <source>
        <dbReference type="SAM" id="SignalP"/>
    </source>
</evidence>
<dbReference type="Proteomes" id="UP000515317">
    <property type="component" value="Chromosome"/>
</dbReference>
<reference evidence="6 7" key="1">
    <citation type="submission" date="2020-08" db="EMBL/GenBank/DDBJ databases">
        <title>Genome sequence of Rhizobiales bacterium strain IZ6.</title>
        <authorList>
            <person name="Nakai R."/>
            <person name="Naganuma T."/>
        </authorList>
    </citation>
    <scope>NUCLEOTIDE SEQUENCE [LARGE SCALE GENOMIC DNA]</scope>
    <source>
        <strain evidence="6 7">IZ6</strain>
    </source>
</reference>
<dbReference type="Pfam" id="PF13407">
    <property type="entry name" value="Peripla_BP_4"/>
    <property type="match status" value="1"/>
</dbReference>
<keyword evidence="7" id="KW-1185">Reference proteome</keyword>
<accession>A0A6S6QJP2</accession>
<dbReference type="EMBL" id="AP023361">
    <property type="protein sequence ID" value="BCJ90524.1"/>
    <property type="molecule type" value="Genomic_DNA"/>
</dbReference>
<gene>
    <name evidence="6" type="ORF">IZ6_12590</name>
</gene>
<dbReference type="InterPro" id="IPR028082">
    <property type="entry name" value="Peripla_BP_I"/>
</dbReference>
<dbReference type="CDD" id="cd01536">
    <property type="entry name" value="PBP1_ABC_sugar_binding-like"/>
    <property type="match status" value="1"/>
</dbReference>
<dbReference type="GO" id="GO:0030246">
    <property type="term" value="F:carbohydrate binding"/>
    <property type="evidence" value="ECO:0007669"/>
    <property type="project" value="UniProtKB-ARBA"/>
</dbReference>
<dbReference type="InterPro" id="IPR025997">
    <property type="entry name" value="SBP_2_dom"/>
</dbReference>
<evidence type="ECO:0000313" key="7">
    <source>
        <dbReference type="Proteomes" id="UP000515317"/>
    </source>
</evidence>
<dbReference type="PANTHER" id="PTHR46847">
    <property type="entry name" value="D-ALLOSE-BINDING PERIPLASMIC PROTEIN-RELATED"/>
    <property type="match status" value="1"/>
</dbReference>
<evidence type="ECO:0000256" key="2">
    <source>
        <dbReference type="ARBA" id="ARBA00007639"/>
    </source>
</evidence>
<feature type="domain" description="Periplasmic binding protein" evidence="5">
    <location>
        <begin position="55"/>
        <end position="304"/>
    </location>
</feature>
<protein>
    <recommendedName>
        <fullName evidence="5">Periplasmic binding protein domain-containing protein</fullName>
    </recommendedName>
</protein>
<dbReference type="AlphaFoldDB" id="A0A6S6QJP2"/>
<evidence type="ECO:0000259" key="5">
    <source>
        <dbReference type="Pfam" id="PF13407"/>
    </source>
</evidence>
<dbReference type="PANTHER" id="PTHR46847:SF1">
    <property type="entry name" value="D-ALLOSE-BINDING PERIPLASMIC PROTEIN-RELATED"/>
    <property type="match status" value="1"/>
</dbReference>
<keyword evidence="3 4" id="KW-0732">Signal</keyword>
<feature type="signal peptide" evidence="4">
    <location>
        <begin position="1"/>
        <end position="18"/>
    </location>
</feature>
<comment type="similarity">
    <text evidence="2">Belongs to the bacterial solute-binding protein 2 family.</text>
</comment>
<feature type="chain" id="PRO_5028132656" description="Periplasmic binding protein domain-containing protein" evidence="4">
    <location>
        <begin position="19"/>
        <end position="370"/>
    </location>
</feature>
<dbReference type="RefSeq" id="WP_222877150.1">
    <property type="nucleotide sequence ID" value="NZ_AP023361.1"/>
</dbReference>
<dbReference type="SUPFAM" id="SSF53822">
    <property type="entry name" value="Periplasmic binding protein-like I"/>
    <property type="match status" value="1"/>
</dbReference>
<proteinExistence type="inferred from homology"/>
<organism evidence="6 7">
    <name type="scientific">Terrihabitans soli</name>
    <dbReference type="NCBI Taxonomy" id="708113"/>
    <lineage>
        <taxon>Bacteria</taxon>
        <taxon>Pseudomonadati</taxon>
        <taxon>Pseudomonadota</taxon>
        <taxon>Alphaproteobacteria</taxon>
        <taxon>Hyphomicrobiales</taxon>
        <taxon>Terrihabitans</taxon>
    </lineage>
</organism>
<dbReference type="GO" id="GO:0030313">
    <property type="term" value="C:cell envelope"/>
    <property type="evidence" value="ECO:0007669"/>
    <property type="project" value="UniProtKB-SubCell"/>
</dbReference>